<keyword evidence="2" id="KW-1185">Reference proteome</keyword>
<reference evidence="1 2" key="1">
    <citation type="submission" date="2016-04" db="EMBL/GenBank/DDBJ databases">
        <title>Chloroflexus islandicus sp. nov., a thermophilic filamentous anoxygenic phototrophic bacterium from geyser Strokkur (Iceland).</title>
        <authorList>
            <person name="Gaisin V.A."/>
            <person name="Kalashnikov A.M."/>
            <person name="Sukhacheva M.V."/>
            <person name="Grouzdev D.S."/>
            <person name="Ivanov T.M."/>
            <person name="Kuznetsov B."/>
            <person name="Gorlenko V.M."/>
        </authorList>
    </citation>
    <scope>NUCLEOTIDE SEQUENCE [LARGE SCALE GENOMIC DNA]</scope>
    <source>
        <strain evidence="2">isl-2</strain>
    </source>
</reference>
<dbReference type="Pfam" id="PF09707">
    <property type="entry name" value="Cas_Cas2CT1978"/>
    <property type="match status" value="1"/>
</dbReference>
<dbReference type="NCBIfam" id="TIGR01873">
    <property type="entry name" value="cas_CT1978"/>
    <property type="match status" value="1"/>
</dbReference>
<proteinExistence type="predicted"/>
<dbReference type="RefSeq" id="WP_066790333.1">
    <property type="nucleotide sequence ID" value="NZ_LWQS01000082.1"/>
</dbReference>
<dbReference type="CDD" id="cd09755">
    <property type="entry name" value="Cas2_I-E"/>
    <property type="match status" value="1"/>
</dbReference>
<protein>
    <submittedName>
        <fullName evidence="1">Type I-E CRISPR-associated endoribonuclease Cas2</fullName>
    </submittedName>
</protein>
<evidence type="ECO:0000313" key="1">
    <source>
        <dbReference type="EMBL" id="OAN42841.1"/>
    </source>
</evidence>
<evidence type="ECO:0000313" key="2">
    <source>
        <dbReference type="Proteomes" id="UP000078287"/>
    </source>
</evidence>
<organism evidence="1 2">
    <name type="scientific">Chloroflexus islandicus</name>
    <dbReference type="NCBI Taxonomy" id="1707952"/>
    <lineage>
        <taxon>Bacteria</taxon>
        <taxon>Bacillati</taxon>
        <taxon>Chloroflexota</taxon>
        <taxon>Chloroflexia</taxon>
        <taxon>Chloroflexales</taxon>
        <taxon>Chloroflexineae</taxon>
        <taxon>Chloroflexaceae</taxon>
        <taxon>Chloroflexus</taxon>
    </lineage>
</organism>
<dbReference type="InterPro" id="IPR010152">
    <property type="entry name" value="CRISPR-assoc_prot_Cas2_sub"/>
</dbReference>
<accession>A0A178M3L1</accession>
<gene>
    <name evidence="1" type="ORF">A6A03_03750</name>
</gene>
<dbReference type="Gene3D" id="3.30.70.240">
    <property type="match status" value="1"/>
</dbReference>
<dbReference type="EMBL" id="LWQS01000082">
    <property type="protein sequence ID" value="OAN42841.1"/>
    <property type="molecule type" value="Genomic_DNA"/>
</dbReference>
<dbReference type="Proteomes" id="UP000078287">
    <property type="component" value="Unassembled WGS sequence"/>
</dbReference>
<dbReference type="STRING" id="1707952.A6A03_03750"/>
<name>A0A178M3L1_9CHLR</name>
<comment type="caution">
    <text evidence="1">The sequence shown here is derived from an EMBL/GenBank/DDBJ whole genome shotgun (WGS) entry which is preliminary data.</text>
</comment>
<sequence length="91" mass="10354">MTVIIVERVPIGLRGELTRWMLELHAGIFVGTLSAMVRDLLWEHVCRELREGAGFLIYQTNNEQGFALRSCGQTSRKLVQIEGLFLVQIPQ</sequence>
<dbReference type="AlphaFoldDB" id="A0A178M3L1"/>
<dbReference type="OrthoDB" id="9776650at2"/>